<dbReference type="Proteomes" id="UP000712600">
    <property type="component" value="Unassembled WGS sequence"/>
</dbReference>
<reference evidence="2" key="1">
    <citation type="submission" date="2019-12" db="EMBL/GenBank/DDBJ databases">
        <title>Genome sequencing and annotation of Brassica cretica.</title>
        <authorList>
            <person name="Studholme D.J."/>
            <person name="Sarris P."/>
        </authorList>
    </citation>
    <scope>NUCLEOTIDE SEQUENCE</scope>
    <source>
        <strain evidence="2">PFS-109/04</strain>
        <tissue evidence="2">Leaf</tissue>
    </source>
</reference>
<feature type="compositionally biased region" description="Basic and acidic residues" evidence="1">
    <location>
        <begin position="18"/>
        <end position="37"/>
    </location>
</feature>
<evidence type="ECO:0000256" key="1">
    <source>
        <dbReference type="SAM" id="MobiDB-lite"/>
    </source>
</evidence>
<gene>
    <name evidence="2" type="ORF">F2Q69_00023666</name>
</gene>
<dbReference type="EMBL" id="QGKX02001290">
    <property type="protein sequence ID" value="KAF3539192.1"/>
    <property type="molecule type" value="Genomic_DNA"/>
</dbReference>
<evidence type="ECO:0000313" key="3">
    <source>
        <dbReference type="Proteomes" id="UP000712600"/>
    </source>
</evidence>
<sequence length="138" mass="15782">MIHVSRYQSPSSSGASNEARRSSTNRRDKPVKSRSNRETLTNIKVATPRLTDQTFRRGEISLEGKERDIGRLPQESDERRKHMKCRSNTNPEKGLRKRAGEGNTIEAITPRRQKLAKPVIANNRFPESEPDVRDFVPD</sequence>
<accession>A0A8S9QHM8</accession>
<name>A0A8S9QHM8_BRACR</name>
<feature type="compositionally biased region" description="Basic and acidic residues" evidence="1">
    <location>
        <begin position="54"/>
        <end position="80"/>
    </location>
</feature>
<evidence type="ECO:0000313" key="2">
    <source>
        <dbReference type="EMBL" id="KAF3539192.1"/>
    </source>
</evidence>
<proteinExistence type="predicted"/>
<dbReference type="AlphaFoldDB" id="A0A8S9QHM8"/>
<feature type="region of interest" description="Disordered" evidence="1">
    <location>
        <begin position="1"/>
        <end position="104"/>
    </location>
</feature>
<organism evidence="2 3">
    <name type="scientific">Brassica cretica</name>
    <name type="common">Mustard</name>
    <dbReference type="NCBI Taxonomy" id="69181"/>
    <lineage>
        <taxon>Eukaryota</taxon>
        <taxon>Viridiplantae</taxon>
        <taxon>Streptophyta</taxon>
        <taxon>Embryophyta</taxon>
        <taxon>Tracheophyta</taxon>
        <taxon>Spermatophyta</taxon>
        <taxon>Magnoliopsida</taxon>
        <taxon>eudicotyledons</taxon>
        <taxon>Gunneridae</taxon>
        <taxon>Pentapetalae</taxon>
        <taxon>rosids</taxon>
        <taxon>malvids</taxon>
        <taxon>Brassicales</taxon>
        <taxon>Brassicaceae</taxon>
        <taxon>Brassiceae</taxon>
        <taxon>Brassica</taxon>
    </lineage>
</organism>
<feature type="compositionally biased region" description="Polar residues" evidence="1">
    <location>
        <begin position="1"/>
        <end position="16"/>
    </location>
</feature>
<protein>
    <submittedName>
        <fullName evidence="2">Uncharacterized protein</fullName>
    </submittedName>
</protein>
<comment type="caution">
    <text evidence="2">The sequence shown here is derived from an EMBL/GenBank/DDBJ whole genome shotgun (WGS) entry which is preliminary data.</text>
</comment>